<dbReference type="InterPro" id="IPR000222">
    <property type="entry name" value="PP2C_BS"/>
</dbReference>
<evidence type="ECO:0008006" key="3">
    <source>
        <dbReference type="Google" id="ProtNLM"/>
    </source>
</evidence>
<dbReference type="AlphaFoldDB" id="A0AAW1H9I6"/>
<evidence type="ECO:0000313" key="1">
    <source>
        <dbReference type="EMBL" id="KAK9672716.1"/>
    </source>
</evidence>
<organism evidence="1 2">
    <name type="scientific">Saponaria officinalis</name>
    <name type="common">Common soapwort</name>
    <name type="synonym">Lychnis saponaria</name>
    <dbReference type="NCBI Taxonomy" id="3572"/>
    <lineage>
        <taxon>Eukaryota</taxon>
        <taxon>Viridiplantae</taxon>
        <taxon>Streptophyta</taxon>
        <taxon>Embryophyta</taxon>
        <taxon>Tracheophyta</taxon>
        <taxon>Spermatophyta</taxon>
        <taxon>Magnoliopsida</taxon>
        <taxon>eudicotyledons</taxon>
        <taxon>Gunneridae</taxon>
        <taxon>Pentapetalae</taxon>
        <taxon>Caryophyllales</taxon>
        <taxon>Caryophyllaceae</taxon>
        <taxon>Caryophylleae</taxon>
        <taxon>Saponaria</taxon>
    </lineage>
</organism>
<dbReference type="Gene3D" id="3.60.40.10">
    <property type="entry name" value="PPM-type phosphatase domain"/>
    <property type="match status" value="1"/>
</dbReference>
<accession>A0AAW1H9I6</accession>
<name>A0AAW1H9I6_SAPOF</name>
<dbReference type="SUPFAM" id="SSF81606">
    <property type="entry name" value="PP2C-like"/>
    <property type="match status" value="1"/>
</dbReference>
<proteinExistence type="predicted"/>
<protein>
    <recommendedName>
        <fullName evidence="3">Protein-serine/threonine phosphatase</fullName>
    </recommendedName>
</protein>
<dbReference type="Proteomes" id="UP001443914">
    <property type="component" value="Unassembled WGS sequence"/>
</dbReference>
<keyword evidence="2" id="KW-1185">Reference proteome</keyword>
<dbReference type="InterPro" id="IPR036457">
    <property type="entry name" value="PPM-type-like_dom_sf"/>
</dbReference>
<evidence type="ECO:0000313" key="2">
    <source>
        <dbReference type="Proteomes" id="UP001443914"/>
    </source>
</evidence>
<gene>
    <name evidence="1" type="ORF">RND81_12G119400</name>
</gene>
<reference evidence="1" key="1">
    <citation type="submission" date="2024-03" db="EMBL/GenBank/DDBJ databases">
        <title>WGS assembly of Saponaria officinalis var. Norfolk2.</title>
        <authorList>
            <person name="Jenkins J."/>
            <person name="Shu S."/>
            <person name="Grimwood J."/>
            <person name="Barry K."/>
            <person name="Goodstein D."/>
            <person name="Schmutz J."/>
            <person name="Leebens-Mack J."/>
            <person name="Osbourn A."/>
        </authorList>
    </citation>
    <scope>NUCLEOTIDE SEQUENCE [LARGE SCALE GENOMIC DNA]</scope>
    <source>
        <strain evidence="1">JIC</strain>
    </source>
</reference>
<dbReference type="PROSITE" id="PS01032">
    <property type="entry name" value="PPM_1"/>
    <property type="match status" value="1"/>
</dbReference>
<comment type="caution">
    <text evidence="1">The sequence shown here is derived from an EMBL/GenBank/DDBJ whole genome shotgun (WGS) entry which is preliminary data.</text>
</comment>
<sequence>METLLRKLTRDRSVSDGGISLEKVRERQKKRLQSRRRRICAASDMKEEEVEGVVVAPGWGTVAISGRRREMEDAVVVCMDLCCPEIADLLPVHFFAVYDGHGGSHV</sequence>
<dbReference type="GO" id="GO:0043169">
    <property type="term" value="F:cation binding"/>
    <property type="evidence" value="ECO:0007669"/>
    <property type="project" value="InterPro"/>
</dbReference>
<dbReference type="EMBL" id="JBDFQZ010000012">
    <property type="protein sequence ID" value="KAK9672716.1"/>
    <property type="molecule type" value="Genomic_DNA"/>
</dbReference>